<feature type="binding site" evidence="9">
    <location>
        <begin position="119"/>
        <end position="125"/>
    </location>
    <ligand>
        <name>ATP</name>
        <dbReference type="ChEBI" id="CHEBI:30616"/>
    </ligand>
</feature>
<dbReference type="Gene3D" id="3.40.50.720">
    <property type="entry name" value="NAD(P)-binding Rossmann-like Domain"/>
    <property type="match status" value="1"/>
</dbReference>
<evidence type="ECO:0000256" key="2">
    <source>
        <dbReference type="ARBA" id="ARBA00004752"/>
    </source>
</evidence>
<evidence type="ECO:0000256" key="7">
    <source>
        <dbReference type="ARBA" id="ARBA00022840"/>
    </source>
</evidence>
<proteinExistence type="inferred from homology"/>
<comment type="caution">
    <text evidence="13">The sequence shown here is derived from an EMBL/GenBank/DDBJ whole genome shotgun (WGS) entry which is preliminary data.</text>
</comment>
<evidence type="ECO:0000256" key="8">
    <source>
        <dbReference type="ARBA" id="ARBA00023306"/>
    </source>
</evidence>
<comment type="pathway">
    <text evidence="2 9 10">Cell wall biogenesis; peptidoglycan biosynthesis.</text>
</comment>
<evidence type="ECO:0000259" key="12">
    <source>
        <dbReference type="Pfam" id="PF08245"/>
    </source>
</evidence>
<dbReference type="Gene3D" id="3.40.1190.10">
    <property type="entry name" value="Mur-like, catalytic domain"/>
    <property type="match status" value="1"/>
</dbReference>
<dbReference type="InterPro" id="IPR005762">
    <property type="entry name" value="MurD"/>
</dbReference>
<evidence type="ECO:0000256" key="9">
    <source>
        <dbReference type="HAMAP-Rule" id="MF_00639"/>
    </source>
</evidence>
<dbReference type="SUPFAM" id="SSF53244">
    <property type="entry name" value="MurD-like peptide ligases, peptide-binding domain"/>
    <property type="match status" value="1"/>
</dbReference>
<keyword evidence="4 9" id="KW-0436">Ligase</keyword>
<keyword evidence="9 10" id="KW-0573">Peptidoglycan synthesis</keyword>
<name>A0ABU5DV03_9PROT</name>
<dbReference type="InterPro" id="IPR013221">
    <property type="entry name" value="Mur_ligase_cen"/>
</dbReference>
<feature type="domain" description="Mur ligase C-terminal" evidence="11">
    <location>
        <begin position="321"/>
        <end position="435"/>
    </location>
</feature>
<comment type="function">
    <text evidence="9 10">Cell wall formation. Catalyzes the addition of glutamate to the nucleotide precursor UDP-N-acetylmuramoyl-L-alanine (UMA).</text>
</comment>
<dbReference type="SUPFAM" id="SSF51984">
    <property type="entry name" value="MurCD N-terminal domain"/>
    <property type="match status" value="1"/>
</dbReference>
<organism evidence="13 14">
    <name type="scientific">Dongia rigui</name>
    <dbReference type="NCBI Taxonomy" id="940149"/>
    <lineage>
        <taxon>Bacteria</taxon>
        <taxon>Pseudomonadati</taxon>
        <taxon>Pseudomonadota</taxon>
        <taxon>Alphaproteobacteria</taxon>
        <taxon>Rhodospirillales</taxon>
        <taxon>Dongiaceae</taxon>
        <taxon>Dongia</taxon>
    </lineage>
</organism>
<dbReference type="HAMAP" id="MF_00639">
    <property type="entry name" value="MurD"/>
    <property type="match status" value="1"/>
</dbReference>
<dbReference type="InterPro" id="IPR004101">
    <property type="entry name" value="Mur_ligase_C"/>
</dbReference>
<evidence type="ECO:0000313" key="14">
    <source>
        <dbReference type="Proteomes" id="UP001271769"/>
    </source>
</evidence>
<keyword evidence="8 9" id="KW-0131">Cell cycle</keyword>
<evidence type="ECO:0000256" key="10">
    <source>
        <dbReference type="RuleBase" id="RU003664"/>
    </source>
</evidence>
<dbReference type="RefSeq" id="WP_320499498.1">
    <property type="nucleotide sequence ID" value="NZ_JAXCLX010000001.1"/>
</dbReference>
<dbReference type="SUPFAM" id="SSF53623">
    <property type="entry name" value="MurD-like peptide ligases, catalytic domain"/>
    <property type="match status" value="1"/>
</dbReference>
<dbReference type="Pfam" id="PF02875">
    <property type="entry name" value="Mur_ligase_C"/>
    <property type="match status" value="1"/>
</dbReference>
<evidence type="ECO:0000256" key="5">
    <source>
        <dbReference type="ARBA" id="ARBA00022618"/>
    </source>
</evidence>
<dbReference type="PROSITE" id="PS01011">
    <property type="entry name" value="FOLYLPOLYGLU_SYNT_1"/>
    <property type="match status" value="1"/>
</dbReference>
<comment type="catalytic activity">
    <reaction evidence="9 10">
        <text>UDP-N-acetyl-alpha-D-muramoyl-L-alanine + D-glutamate + ATP = UDP-N-acetyl-alpha-D-muramoyl-L-alanyl-D-glutamate + ADP + phosphate + H(+)</text>
        <dbReference type="Rhea" id="RHEA:16429"/>
        <dbReference type="ChEBI" id="CHEBI:15378"/>
        <dbReference type="ChEBI" id="CHEBI:29986"/>
        <dbReference type="ChEBI" id="CHEBI:30616"/>
        <dbReference type="ChEBI" id="CHEBI:43474"/>
        <dbReference type="ChEBI" id="CHEBI:83898"/>
        <dbReference type="ChEBI" id="CHEBI:83900"/>
        <dbReference type="ChEBI" id="CHEBI:456216"/>
        <dbReference type="EC" id="6.3.2.9"/>
    </reaction>
</comment>
<dbReference type="GO" id="GO:0008764">
    <property type="term" value="F:UDP-N-acetylmuramoylalanine-D-glutamate ligase activity"/>
    <property type="evidence" value="ECO:0007669"/>
    <property type="project" value="UniProtKB-EC"/>
</dbReference>
<gene>
    <name evidence="9 13" type="primary">murD</name>
    <name evidence="13" type="ORF">SMD31_04335</name>
</gene>
<keyword evidence="5 9" id="KW-0132">Cell division</keyword>
<accession>A0ABU5DV03</accession>
<evidence type="ECO:0000313" key="13">
    <source>
        <dbReference type="EMBL" id="MDY0871131.1"/>
    </source>
</evidence>
<evidence type="ECO:0000256" key="1">
    <source>
        <dbReference type="ARBA" id="ARBA00004496"/>
    </source>
</evidence>
<dbReference type="InterPro" id="IPR018109">
    <property type="entry name" value="Folylpolyglutamate_synth_CS"/>
</dbReference>
<keyword evidence="3 9" id="KW-0963">Cytoplasm</keyword>
<sequence length="465" mass="48790">MSELSLHIPGIAGHTYAVLGLGRSGAATAETLIRSGARVLAWDDSETARAMVPADILIDLKTVDFAEIDALVMSPGIPLTHPVPHPVALAAKAAGKPIISDIELLALAQPQARFVCITGTNGKSTTTTLIAHMLKAAGRKVEVGGNLGQAALSLAPVGIDGIYVLELSSYQLDITPTPIADIALLLNITPDHLDRHGGMAGYIAAKELILRAKGKSSLGIVGQDDEPCRQLFAKLKGGERRLIPISVEQPASGGAYVDKNGLLIDAVRGAATTVLDLKSIARLPGKHNWQNAVAAYVTGKALGLSAEAIVAGFESYPGLAHRQELIATVNGVRYINDSKATNADAAEKALACYDNVYWILGGKAKEGGLAGLEPYYNRIRHGFLIGEAAPAFLKQINRAFPTTISGTLDKAVAEAHALAQREKKPGAVVLLSPACASFDQYPNFEIRGSRFRALVEQATGVKGAA</sequence>
<keyword evidence="9 10" id="KW-0133">Cell shape</keyword>
<evidence type="ECO:0000256" key="4">
    <source>
        <dbReference type="ARBA" id="ARBA00022598"/>
    </source>
</evidence>
<evidence type="ECO:0000256" key="3">
    <source>
        <dbReference type="ARBA" id="ARBA00022490"/>
    </source>
</evidence>
<evidence type="ECO:0000256" key="6">
    <source>
        <dbReference type="ARBA" id="ARBA00022741"/>
    </source>
</evidence>
<comment type="similarity">
    <text evidence="9">Belongs to the MurCDEF family.</text>
</comment>
<keyword evidence="9 10" id="KW-0961">Cell wall biogenesis/degradation</keyword>
<feature type="domain" description="Mur ligase central" evidence="12">
    <location>
        <begin position="117"/>
        <end position="297"/>
    </location>
</feature>
<dbReference type="EMBL" id="JAXCLX010000001">
    <property type="protein sequence ID" value="MDY0871131.1"/>
    <property type="molecule type" value="Genomic_DNA"/>
</dbReference>
<keyword evidence="14" id="KW-1185">Reference proteome</keyword>
<dbReference type="Proteomes" id="UP001271769">
    <property type="component" value="Unassembled WGS sequence"/>
</dbReference>
<dbReference type="EC" id="6.3.2.9" evidence="9 10"/>
<dbReference type="PANTHER" id="PTHR43692">
    <property type="entry name" value="UDP-N-ACETYLMURAMOYLALANINE--D-GLUTAMATE LIGASE"/>
    <property type="match status" value="1"/>
</dbReference>
<comment type="subcellular location">
    <subcellularLocation>
        <location evidence="1 9 10">Cytoplasm</location>
    </subcellularLocation>
</comment>
<keyword evidence="6 9" id="KW-0547">Nucleotide-binding</keyword>
<dbReference type="Pfam" id="PF08245">
    <property type="entry name" value="Mur_ligase_M"/>
    <property type="match status" value="1"/>
</dbReference>
<dbReference type="Gene3D" id="3.90.190.20">
    <property type="entry name" value="Mur ligase, C-terminal domain"/>
    <property type="match status" value="1"/>
</dbReference>
<evidence type="ECO:0000259" key="11">
    <source>
        <dbReference type="Pfam" id="PF02875"/>
    </source>
</evidence>
<protein>
    <recommendedName>
        <fullName evidence="9 10">UDP-N-acetylmuramoylalanine--D-glutamate ligase</fullName>
        <ecNumber evidence="9 10">6.3.2.9</ecNumber>
    </recommendedName>
    <alternativeName>
        <fullName evidence="9">D-glutamic acid-adding enzyme</fullName>
    </alternativeName>
    <alternativeName>
        <fullName evidence="9">UDP-N-acetylmuramoyl-L-alanyl-D-glutamate synthetase</fullName>
    </alternativeName>
</protein>
<keyword evidence="7 9" id="KW-0067">ATP-binding</keyword>
<dbReference type="InterPro" id="IPR036615">
    <property type="entry name" value="Mur_ligase_C_dom_sf"/>
</dbReference>
<reference evidence="13 14" key="1">
    <citation type="journal article" date="2013" name="Antonie Van Leeuwenhoek">
        <title>Dongia rigui sp. nov., isolated from freshwater of a large wetland in Korea.</title>
        <authorList>
            <person name="Baik K.S."/>
            <person name="Hwang Y.M."/>
            <person name="Choi J.S."/>
            <person name="Kwon J."/>
            <person name="Seong C.N."/>
        </authorList>
    </citation>
    <scope>NUCLEOTIDE SEQUENCE [LARGE SCALE GENOMIC DNA]</scope>
    <source>
        <strain evidence="13 14">04SU4-P</strain>
    </source>
</reference>
<dbReference type="NCBIfam" id="TIGR01087">
    <property type="entry name" value="murD"/>
    <property type="match status" value="1"/>
</dbReference>
<dbReference type="PANTHER" id="PTHR43692:SF1">
    <property type="entry name" value="UDP-N-ACETYLMURAMOYLALANINE--D-GLUTAMATE LIGASE"/>
    <property type="match status" value="1"/>
</dbReference>
<dbReference type="InterPro" id="IPR036565">
    <property type="entry name" value="Mur-like_cat_sf"/>
</dbReference>